<dbReference type="InterPro" id="IPR023346">
    <property type="entry name" value="Lysozyme-like_dom_sf"/>
</dbReference>
<dbReference type="Gene3D" id="3.40.710.10">
    <property type="entry name" value="DD-peptidase/beta-lactamase superfamily"/>
    <property type="match status" value="1"/>
</dbReference>
<feature type="transmembrane region" description="Helical" evidence="13">
    <location>
        <begin position="37"/>
        <end position="58"/>
    </location>
</feature>
<comment type="similarity">
    <text evidence="3">In the N-terminal section; belongs to the glycosyltransferase 51 family.</text>
</comment>
<comment type="catalytic activity">
    <reaction evidence="11">
        <text>[GlcNAc-(1-&gt;4)-Mur2Ac(oyl-L-Ala-gamma-D-Glu-L-Lys-D-Ala-D-Ala)](n)-di-trans,octa-cis-undecaprenyl diphosphate + beta-D-GlcNAc-(1-&gt;4)-Mur2Ac(oyl-L-Ala-gamma-D-Glu-L-Lys-D-Ala-D-Ala)-di-trans,octa-cis-undecaprenyl diphosphate = [GlcNAc-(1-&gt;4)-Mur2Ac(oyl-L-Ala-gamma-D-Glu-L-Lys-D-Ala-D-Ala)](n+1)-di-trans,octa-cis-undecaprenyl diphosphate + di-trans,octa-cis-undecaprenyl diphosphate + H(+)</text>
        <dbReference type="Rhea" id="RHEA:23708"/>
        <dbReference type="Rhea" id="RHEA-COMP:9602"/>
        <dbReference type="Rhea" id="RHEA-COMP:9603"/>
        <dbReference type="ChEBI" id="CHEBI:15378"/>
        <dbReference type="ChEBI" id="CHEBI:58405"/>
        <dbReference type="ChEBI" id="CHEBI:60033"/>
        <dbReference type="ChEBI" id="CHEBI:78435"/>
        <dbReference type="EC" id="2.4.99.28"/>
    </reaction>
</comment>
<keyword evidence="7" id="KW-0808">Transferase</keyword>
<keyword evidence="13" id="KW-1133">Transmembrane helix</keyword>
<evidence type="ECO:0000256" key="5">
    <source>
        <dbReference type="ARBA" id="ARBA00022670"/>
    </source>
</evidence>
<evidence type="ECO:0000259" key="15">
    <source>
        <dbReference type="Pfam" id="PF00912"/>
    </source>
</evidence>
<keyword evidence="5" id="KW-0645">Protease</keyword>
<dbReference type="Proteomes" id="UP001056937">
    <property type="component" value="Chromosome 1"/>
</dbReference>
<comment type="similarity">
    <text evidence="2">In the C-terminal section; belongs to the transpeptidase family.</text>
</comment>
<keyword evidence="13" id="KW-0472">Membrane</keyword>
<dbReference type="EMBL" id="CP084930">
    <property type="protein sequence ID" value="USI72055.1"/>
    <property type="molecule type" value="Genomic_DNA"/>
</dbReference>
<evidence type="ECO:0000256" key="2">
    <source>
        <dbReference type="ARBA" id="ARBA00007090"/>
    </source>
</evidence>
<accession>A0ABY4X591</accession>
<evidence type="ECO:0000256" key="11">
    <source>
        <dbReference type="ARBA" id="ARBA00049902"/>
    </source>
</evidence>
<keyword evidence="4" id="KW-0121">Carboxypeptidase</keyword>
<feature type="compositionally biased region" description="Pro residues" evidence="12">
    <location>
        <begin position="14"/>
        <end position="24"/>
    </location>
</feature>
<dbReference type="Pfam" id="PF00905">
    <property type="entry name" value="Transpeptidase"/>
    <property type="match status" value="1"/>
</dbReference>
<evidence type="ECO:0000313" key="17">
    <source>
        <dbReference type="Proteomes" id="UP001056937"/>
    </source>
</evidence>
<sequence length="654" mass="70223">MLFDPRDEALASPPAAPPAAPPPPPPLWRRWLRPRRVVALAGALLVLLVGWLAITAPLSRSLRPIAPPAVTLLAADGRMIARRGAITDQPVNVRRLPPYVGQAFVAIEDRRFYRHWGVDPQGIARAAWHNLRAGGVREGGSTITQQLAKLVFLKADRTMGRKARESLIAFWLEAWLSKDEILSRYLSDAYFGDNVYGLRAAARHYFDVPPERLSLGQAALLAGLMKAPSRLAPSGNLAGARARARLVLGAMVEAGFLSAARAAAVPPVRLRLRGGGPAPDGGWFADWVLPAARAEDEDPYAPRTIATTLDRRLQRAAERAARQAPAGLQVAMVAMRPDGRVVAMVGGRRYADSPFNRAVQARRQPGSTFKLFVYLAALRAGMTPDDHVEDTRLTLNGWSPVNADGRYRGSITLREAFARSSNVAAVRLTQQVGPQAVAQAARDLGVASPLAADASLALGTSGVTLLELTAAYASVAAKAYPVRPYGVPPPPQSWLERLRTRQHGFSGRETAMLRDLLSATVNRGTARGAALDRPVFGKTGTTQDNRDALFVGFADGLVLGVWVGRDDNQPMRGIAGGGLPARIWRDFMIDALGARPAGAPVPRDVDPDSGLDHILEQAGLSDLRIGDVGLHIGGDGIEIRPVRPDPPPPPEPRD</sequence>
<evidence type="ECO:0000256" key="3">
    <source>
        <dbReference type="ARBA" id="ARBA00007739"/>
    </source>
</evidence>
<evidence type="ECO:0000259" key="14">
    <source>
        <dbReference type="Pfam" id="PF00905"/>
    </source>
</evidence>
<keyword evidence="8" id="KW-0378">Hydrolase</keyword>
<dbReference type="Pfam" id="PF00912">
    <property type="entry name" value="Transgly"/>
    <property type="match status" value="1"/>
</dbReference>
<feature type="domain" description="Penicillin-binding protein transpeptidase" evidence="14">
    <location>
        <begin position="332"/>
        <end position="573"/>
    </location>
</feature>
<evidence type="ECO:0000256" key="8">
    <source>
        <dbReference type="ARBA" id="ARBA00022801"/>
    </source>
</evidence>
<evidence type="ECO:0000256" key="13">
    <source>
        <dbReference type="SAM" id="Phobius"/>
    </source>
</evidence>
<dbReference type="InterPro" id="IPR012338">
    <property type="entry name" value="Beta-lactam/transpept-like"/>
</dbReference>
<gene>
    <name evidence="16" type="ORF">LHA26_12155</name>
</gene>
<feature type="region of interest" description="Disordered" evidence="12">
    <location>
        <begin position="1"/>
        <end position="24"/>
    </location>
</feature>
<dbReference type="InterPro" id="IPR036950">
    <property type="entry name" value="PBP_transglycosylase"/>
</dbReference>
<name>A0ABY4X591_9SPHN</name>
<dbReference type="EC" id="2.4.99.28" evidence="10"/>
<keyword evidence="17" id="KW-1185">Reference proteome</keyword>
<dbReference type="InterPro" id="IPR001460">
    <property type="entry name" value="PCN-bd_Tpept"/>
</dbReference>
<keyword evidence="9" id="KW-0511">Multifunctional enzyme</keyword>
<reference evidence="16" key="1">
    <citation type="journal article" date="2022" name="Toxins">
        <title>Genomic Analysis of Sphingopyxis sp. USTB-05 for Biodegrading Cyanobacterial Hepatotoxins.</title>
        <authorList>
            <person name="Liu C."/>
            <person name="Xu Q."/>
            <person name="Zhao Z."/>
            <person name="Zhang H."/>
            <person name="Liu X."/>
            <person name="Yin C."/>
            <person name="Liu Y."/>
            <person name="Yan H."/>
        </authorList>
    </citation>
    <scope>NUCLEOTIDE SEQUENCE</scope>
    <source>
        <strain evidence="16">NBD5</strain>
    </source>
</reference>
<keyword evidence="13" id="KW-0812">Transmembrane</keyword>
<dbReference type="SUPFAM" id="SSF53955">
    <property type="entry name" value="Lysozyme-like"/>
    <property type="match status" value="1"/>
</dbReference>
<evidence type="ECO:0000256" key="7">
    <source>
        <dbReference type="ARBA" id="ARBA00022679"/>
    </source>
</evidence>
<proteinExistence type="inferred from homology"/>
<evidence type="ECO:0000256" key="12">
    <source>
        <dbReference type="SAM" id="MobiDB-lite"/>
    </source>
</evidence>
<dbReference type="PANTHER" id="PTHR32282">
    <property type="entry name" value="BINDING PROTEIN TRANSPEPTIDASE, PUTATIVE-RELATED"/>
    <property type="match status" value="1"/>
</dbReference>
<dbReference type="PANTHER" id="PTHR32282:SF33">
    <property type="entry name" value="PEPTIDOGLYCAN GLYCOSYLTRANSFERASE"/>
    <property type="match status" value="1"/>
</dbReference>
<feature type="domain" description="Glycosyl transferase family 51" evidence="15">
    <location>
        <begin position="79"/>
        <end position="251"/>
    </location>
</feature>
<evidence type="ECO:0000256" key="10">
    <source>
        <dbReference type="ARBA" id="ARBA00044770"/>
    </source>
</evidence>
<evidence type="ECO:0000256" key="4">
    <source>
        <dbReference type="ARBA" id="ARBA00022645"/>
    </source>
</evidence>
<evidence type="ECO:0000256" key="9">
    <source>
        <dbReference type="ARBA" id="ARBA00023268"/>
    </source>
</evidence>
<evidence type="ECO:0000313" key="16">
    <source>
        <dbReference type="EMBL" id="USI72055.1"/>
    </source>
</evidence>
<dbReference type="InterPro" id="IPR001264">
    <property type="entry name" value="Glyco_trans_51"/>
</dbReference>
<dbReference type="SUPFAM" id="SSF56601">
    <property type="entry name" value="beta-lactamase/transpeptidase-like"/>
    <property type="match status" value="1"/>
</dbReference>
<evidence type="ECO:0000256" key="1">
    <source>
        <dbReference type="ARBA" id="ARBA00004752"/>
    </source>
</evidence>
<protein>
    <recommendedName>
        <fullName evidence="10">peptidoglycan glycosyltransferase</fullName>
        <ecNumber evidence="10">2.4.99.28</ecNumber>
    </recommendedName>
</protein>
<dbReference type="RefSeq" id="WP_252165864.1">
    <property type="nucleotide sequence ID" value="NZ_CP084930.1"/>
</dbReference>
<keyword evidence="6" id="KW-0328">Glycosyltransferase</keyword>
<dbReference type="Gene3D" id="1.10.3810.10">
    <property type="entry name" value="Biosynthetic peptidoglycan transglycosylase-like"/>
    <property type="match status" value="1"/>
</dbReference>
<dbReference type="InterPro" id="IPR050396">
    <property type="entry name" value="Glycosyltr_51/Transpeptidase"/>
</dbReference>
<evidence type="ECO:0000256" key="6">
    <source>
        <dbReference type="ARBA" id="ARBA00022676"/>
    </source>
</evidence>
<comment type="pathway">
    <text evidence="1">Cell wall biogenesis; peptidoglycan biosynthesis.</text>
</comment>
<organism evidence="16 17">
    <name type="scientific">Sphingomonas morindae</name>
    <dbReference type="NCBI Taxonomy" id="1541170"/>
    <lineage>
        <taxon>Bacteria</taxon>
        <taxon>Pseudomonadati</taxon>
        <taxon>Pseudomonadota</taxon>
        <taxon>Alphaproteobacteria</taxon>
        <taxon>Sphingomonadales</taxon>
        <taxon>Sphingomonadaceae</taxon>
        <taxon>Sphingomonas</taxon>
    </lineage>
</organism>